<protein>
    <recommendedName>
        <fullName evidence="3">DUF559 domain-containing protein</fullName>
    </recommendedName>
</protein>
<reference evidence="1 2" key="1">
    <citation type="journal article" date="2019" name="Emerg. Microbes Infect.">
        <title>Comprehensive subspecies identification of 175 nontuberculous mycobacteria species based on 7547 genomic profiles.</title>
        <authorList>
            <person name="Matsumoto Y."/>
            <person name="Kinjo T."/>
            <person name="Motooka D."/>
            <person name="Nabeya D."/>
            <person name="Jung N."/>
            <person name="Uechi K."/>
            <person name="Horii T."/>
            <person name="Iida T."/>
            <person name="Fujita J."/>
            <person name="Nakamura S."/>
        </authorList>
    </citation>
    <scope>NUCLEOTIDE SEQUENCE [LARGE SCALE GENOMIC DNA]</scope>
    <source>
        <strain evidence="1 2">JCM 13574</strain>
    </source>
</reference>
<dbReference type="AlphaFoldDB" id="A0A7I7XLB3"/>
<dbReference type="EMBL" id="AP022610">
    <property type="protein sequence ID" value="BBZ30014.1"/>
    <property type="molecule type" value="Genomic_DNA"/>
</dbReference>
<dbReference type="RefSeq" id="WP_163741017.1">
    <property type="nucleotide sequence ID" value="NZ_AP022610.1"/>
</dbReference>
<organism evidence="1 2">
    <name type="scientific">Mycolicibacterium madagascariense</name>
    <dbReference type="NCBI Taxonomy" id="212765"/>
    <lineage>
        <taxon>Bacteria</taxon>
        <taxon>Bacillati</taxon>
        <taxon>Actinomycetota</taxon>
        <taxon>Actinomycetes</taxon>
        <taxon>Mycobacteriales</taxon>
        <taxon>Mycobacteriaceae</taxon>
        <taxon>Mycolicibacterium</taxon>
    </lineage>
</organism>
<evidence type="ECO:0000313" key="1">
    <source>
        <dbReference type="EMBL" id="BBZ30014.1"/>
    </source>
</evidence>
<dbReference type="SUPFAM" id="SSF52980">
    <property type="entry name" value="Restriction endonuclease-like"/>
    <property type="match status" value="1"/>
</dbReference>
<gene>
    <name evidence="1" type="ORF">MMAD_43090</name>
</gene>
<accession>A0A7I7XLB3</accession>
<proteinExistence type="predicted"/>
<evidence type="ECO:0008006" key="3">
    <source>
        <dbReference type="Google" id="ProtNLM"/>
    </source>
</evidence>
<dbReference type="InterPro" id="IPR011335">
    <property type="entry name" value="Restrct_endonuc-II-like"/>
</dbReference>
<dbReference type="KEGG" id="mmag:MMAD_43090"/>
<dbReference type="Proteomes" id="UP000466517">
    <property type="component" value="Chromosome"/>
</dbReference>
<keyword evidence="2" id="KW-1185">Reference proteome</keyword>
<sequence>MDHAPFVGSEALEAGVVTKYQLRHDFHCVFPGVYIDRRASPTLHQKARAAWLWSHRQGVTAGLTAAGLHGSKWIDDEQPVELIWPNARRPCGLKTFDFRLVADEFDELHGMRVTTPARTAFDLGRRGGQGRAVARLDALGNATRFSVDDVLAIADRHRGARGLRHLTGALDLYDPGAESPRETWLRLVLIRAGFPRPRTQISAIGPSGRQYYLDMGWEDIRVAVEYDGDQHRMSRPQFVKDVYRLEELREIEWIVVRVVAENSERDIVDRVRRARQSRLL</sequence>
<name>A0A7I7XLB3_9MYCO</name>
<evidence type="ECO:0000313" key="2">
    <source>
        <dbReference type="Proteomes" id="UP000466517"/>
    </source>
</evidence>